<gene>
    <name evidence="1" type="ORF">G3I21_08850</name>
</gene>
<accession>A0A7K3QPK6</accession>
<sequence length="136" mass="14446">MGAFETVGVPNCLLRPAAGGGQLVTIYFREAVVILKANSESEKTSTFYRTGASAASEERVSSIYFHCRMAKPKKDIIVNARLERESKVKLSGKEAADNQMIVANAAARSVAQQLGCQETGLSVGVPEAVSGVYGPH</sequence>
<organism evidence="1 2">
    <name type="scientific">Streptomyces bauhiniae</name>
    <dbReference type="NCBI Taxonomy" id="2340725"/>
    <lineage>
        <taxon>Bacteria</taxon>
        <taxon>Bacillati</taxon>
        <taxon>Actinomycetota</taxon>
        <taxon>Actinomycetes</taxon>
        <taxon>Kitasatosporales</taxon>
        <taxon>Streptomycetaceae</taxon>
        <taxon>Streptomyces</taxon>
    </lineage>
</organism>
<dbReference type="EMBL" id="JAAGMR010000115">
    <property type="protein sequence ID" value="NEB91828.1"/>
    <property type="molecule type" value="Genomic_DNA"/>
</dbReference>
<dbReference type="AlphaFoldDB" id="A0A7K3QPK6"/>
<protein>
    <submittedName>
        <fullName evidence="1">Uncharacterized protein</fullName>
    </submittedName>
</protein>
<reference evidence="1 2" key="1">
    <citation type="submission" date="2020-01" db="EMBL/GenBank/DDBJ databases">
        <title>Insect and environment-associated Actinomycetes.</title>
        <authorList>
            <person name="Currrie C."/>
            <person name="Chevrette M."/>
            <person name="Carlson C."/>
            <person name="Stubbendieck R."/>
            <person name="Wendt-Pienkowski E."/>
        </authorList>
    </citation>
    <scope>NUCLEOTIDE SEQUENCE [LARGE SCALE GENOMIC DNA]</scope>
    <source>
        <strain evidence="1 2">SID7754</strain>
    </source>
</reference>
<evidence type="ECO:0000313" key="1">
    <source>
        <dbReference type="EMBL" id="NEB91828.1"/>
    </source>
</evidence>
<comment type="caution">
    <text evidence="1">The sequence shown here is derived from an EMBL/GenBank/DDBJ whole genome shotgun (WGS) entry which is preliminary data.</text>
</comment>
<name>A0A7K3QPK6_9ACTN</name>
<evidence type="ECO:0000313" key="2">
    <source>
        <dbReference type="Proteomes" id="UP000470520"/>
    </source>
</evidence>
<proteinExistence type="predicted"/>
<dbReference type="RefSeq" id="WP_164187687.1">
    <property type="nucleotide sequence ID" value="NZ_JAAGMR010000115.1"/>
</dbReference>
<dbReference type="Proteomes" id="UP000470520">
    <property type="component" value="Unassembled WGS sequence"/>
</dbReference>